<dbReference type="Proteomes" id="UP001235094">
    <property type="component" value="Unassembled WGS sequence"/>
</dbReference>
<dbReference type="InterPro" id="IPR039424">
    <property type="entry name" value="SBP_5"/>
</dbReference>
<comment type="subcellular location">
    <subcellularLocation>
        <location evidence="1">Periplasm</location>
    </subcellularLocation>
</comment>
<dbReference type="SUPFAM" id="SSF53850">
    <property type="entry name" value="Periplasmic binding protein-like II"/>
    <property type="match status" value="1"/>
</dbReference>
<dbReference type="Pfam" id="PF00496">
    <property type="entry name" value="SBP_bac_5"/>
    <property type="match status" value="1"/>
</dbReference>
<feature type="domain" description="Solute-binding protein family 5" evidence="4">
    <location>
        <begin position="120"/>
        <end position="522"/>
    </location>
</feature>
<organism evidence="5 6">
    <name type="scientific">Ancylobacter amanitiformis</name>
    <dbReference type="NCBI Taxonomy" id="217069"/>
    <lineage>
        <taxon>Bacteria</taxon>
        <taxon>Pseudomonadati</taxon>
        <taxon>Pseudomonadota</taxon>
        <taxon>Alphaproteobacteria</taxon>
        <taxon>Hyphomicrobiales</taxon>
        <taxon>Xanthobacteraceae</taxon>
        <taxon>Ancylobacter</taxon>
    </lineage>
</organism>
<dbReference type="Gene3D" id="3.40.190.10">
    <property type="entry name" value="Periplasmic binding protein-like II"/>
    <property type="match status" value="1"/>
</dbReference>
<reference evidence="5 6" key="1">
    <citation type="submission" date="2023-07" db="EMBL/GenBank/DDBJ databases">
        <title>Genomic Encyclopedia of Type Strains, Phase IV (KMG-IV): sequencing the most valuable type-strain genomes for metagenomic binning, comparative biology and taxonomic classification.</title>
        <authorList>
            <person name="Goeker M."/>
        </authorList>
    </citation>
    <scope>NUCLEOTIDE SEQUENCE [LARGE SCALE GENOMIC DNA]</scope>
    <source>
        <strain evidence="5 6">DSM 15561</strain>
    </source>
</reference>
<evidence type="ECO:0000313" key="6">
    <source>
        <dbReference type="Proteomes" id="UP001235094"/>
    </source>
</evidence>
<dbReference type="Gene3D" id="3.10.105.10">
    <property type="entry name" value="Dipeptide-binding Protein, Domain 3"/>
    <property type="match status" value="1"/>
</dbReference>
<name>A0ABU0LQH2_9HYPH</name>
<proteinExistence type="inferred from homology"/>
<dbReference type="InterPro" id="IPR006311">
    <property type="entry name" value="TAT_signal"/>
</dbReference>
<dbReference type="InterPro" id="IPR000914">
    <property type="entry name" value="SBP_5_dom"/>
</dbReference>
<dbReference type="PIRSF" id="PIRSF002741">
    <property type="entry name" value="MppA"/>
    <property type="match status" value="1"/>
</dbReference>
<keyword evidence="3" id="KW-0732">Signal</keyword>
<keyword evidence="6" id="KW-1185">Reference proteome</keyword>
<evidence type="ECO:0000256" key="1">
    <source>
        <dbReference type="ARBA" id="ARBA00004418"/>
    </source>
</evidence>
<protein>
    <submittedName>
        <fullName evidence="5">Peptide/nickel transport system substrate-binding protein</fullName>
    </submittedName>
</protein>
<evidence type="ECO:0000259" key="4">
    <source>
        <dbReference type="Pfam" id="PF00496"/>
    </source>
</evidence>
<accession>A0ABU0LQH2</accession>
<dbReference type="PROSITE" id="PS51318">
    <property type="entry name" value="TAT"/>
    <property type="match status" value="1"/>
</dbReference>
<evidence type="ECO:0000313" key="5">
    <source>
        <dbReference type="EMBL" id="MDQ0510838.1"/>
    </source>
</evidence>
<sequence length="613" mass="68129">MSDITRRAFLRNGSIAGAGVLMSGSARAQVVATSRPAPLAGPQHGLAMHGAPLYPPGFAHYASVNPQAPQGGRLVQGVVGGFDSLNPFIVRGTVPPIVGWNVVEALMARSPDEAFTCYGLIARTVETDEARRYVAFTLDPRARFSDGAPVTAEDVLFSFHLLRSKGRPNHRSFYGKVARAEVTGPLSIRFDFTGEDRELPLILALMPVLARHATDEARFDQTSFTPPLGSGPYTAVEVKPGESVTLARNPAYWGRDLPVNRGNFNVDTLRYDFYRDVNGQFEAFKRGLYDIRFETDPGRWKTGYDIPGVRDGRIVTEEVGNGRPKAYSALLFNMRREMFTDVRVRAAMVELFDAEWANQNLYFGLFRRNGSFYDASELSALGRPAEPRERELLAPFPDAVLPAVMDGTWRPPASDGSGRDRGQLKRALDLFAEAGWQLRRGTLLDPRGRPFAPEVLVGTKDQERLAIAYQSMLRRAGVGLNIRLVDNVQFESRKRSYDYDMVPYIWSQSLSPGNEQAFYFGSEAADTPGTRNFMGLKSPAADAMIAALLAERERDGFVAAVRALDRVLISARFSLPLFYTPGDWIARWRRIERPKDVSLNGTLAESWWRMPGS</sequence>
<dbReference type="PANTHER" id="PTHR30290">
    <property type="entry name" value="PERIPLASMIC BINDING COMPONENT OF ABC TRANSPORTER"/>
    <property type="match status" value="1"/>
</dbReference>
<comment type="caution">
    <text evidence="5">The sequence shown here is derived from an EMBL/GenBank/DDBJ whole genome shotgun (WGS) entry which is preliminary data.</text>
</comment>
<dbReference type="PANTHER" id="PTHR30290:SF64">
    <property type="entry name" value="ABC TRANSPORTER PERIPLASMIC BINDING PROTEIN"/>
    <property type="match status" value="1"/>
</dbReference>
<comment type="similarity">
    <text evidence="2">Belongs to the bacterial solute-binding protein 5 family.</text>
</comment>
<evidence type="ECO:0000256" key="3">
    <source>
        <dbReference type="ARBA" id="ARBA00022729"/>
    </source>
</evidence>
<evidence type="ECO:0000256" key="2">
    <source>
        <dbReference type="ARBA" id="ARBA00005695"/>
    </source>
</evidence>
<dbReference type="InterPro" id="IPR030678">
    <property type="entry name" value="Peptide/Ni-bd"/>
</dbReference>
<dbReference type="EMBL" id="JAUSVR010000004">
    <property type="protein sequence ID" value="MDQ0510838.1"/>
    <property type="molecule type" value="Genomic_DNA"/>
</dbReference>
<dbReference type="CDD" id="cd08497">
    <property type="entry name" value="MbnE-like"/>
    <property type="match status" value="1"/>
</dbReference>
<gene>
    <name evidence="5" type="ORF">QOZ99_001726</name>
</gene>